<dbReference type="PANTHER" id="PTHR36924:SF1">
    <property type="entry name" value="ANTITOXIN HIGA-1"/>
    <property type="match status" value="1"/>
</dbReference>
<evidence type="ECO:0000313" key="3">
    <source>
        <dbReference type="EMBL" id="MBA4710554.1"/>
    </source>
</evidence>
<dbReference type="PANTHER" id="PTHR36924">
    <property type="entry name" value="ANTITOXIN HIGA-1"/>
    <property type="match status" value="1"/>
</dbReference>
<dbReference type="CDD" id="cd00093">
    <property type="entry name" value="HTH_XRE"/>
    <property type="match status" value="1"/>
</dbReference>
<name>A0A838YII6_9NEIS</name>
<dbReference type="InterPro" id="IPR001387">
    <property type="entry name" value="Cro/C1-type_HTH"/>
</dbReference>
<evidence type="ECO:0000313" key="4">
    <source>
        <dbReference type="Proteomes" id="UP000545606"/>
    </source>
</evidence>
<dbReference type="NCBIfam" id="TIGR02607">
    <property type="entry name" value="antidote_HigA"/>
    <property type="match status" value="1"/>
</dbReference>
<sequence length="93" mass="10164">MTMMHNPAHPGEVLQEWLEGITITDAAAALGVTRVALSRILNGHAGISPEMALRLSEALGTSPDTWLKMQMNYDLWQALQKGTPKVQRILQAA</sequence>
<accession>A0A838YII6</accession>
<reference evidence="3 4" key="1">
    <citation type="submission" date="2020-07" db="EMBL/GenBank/DDBJ databases">
        <title>Draft genome sequence of violacein-producing bacteria and related species.</title>
        <authorList>
            <person name="Wilson H.S."/>
            <person name="De Leon M.E."/>
        </authorList>
    </citation>
    <scope>NUCLEOTIDE SEQUENCE [LARGE SCALE GENOMIC DNA]</scope>
    <source>
        <strain evidence="3 4">HSC-21Su07</strain>
    </source>
</reference>
<keyword evidence="4" id="KW-1185">Reference proteome</keyword>
<keyword evidence="1" id="KW-0238">DNA-binding</keyword>
<dbReference type="InterPro" id="IPR013430">
    <property type="entry name" value="Toxin_antidote_HigA"/>
</dbReference>
<evidence type="ECO:0000256" key="1">
    <source>
        <dbReference type="ARBA" id="ARBA00023125"/>
    </source>
</evidence>
<dbReference type="InterPro" id="IPR010982">
    <property type="entry name" value="Lambda_DNA-bd_dom_sf"/>
</dbReference>
<organism evidence="3 4">
    <name type="scientific">Aquitalea aquatica</name>
    <dbReference type="NCBI Taxonomy" id="3044273"/>
    <lineage>
        <taxon>Bacteria</taxon>
        <taxon>Pseudomonadati</taxon>
        <taxon>Pseudomonadota</taxon>
        <taxon>Betaproteobacteria</taxon>
        <taxon>Neisseriales</taxon>
        <taxon>Chromobacteriaceae</taxon>
        <taxon>Aquitalea</taxon>
    </lineage>
</organism>
<evidence type="ECO:0000259" key="2">
    <source>
        <dbReference type="PROSITE" id="PS50943"/>
    </source>
</evidence>
<dbReference type="PROSITE" id="PS50943">
    <property type="entry name" value="HTH_CROC1"/>
    <property type="match status" value="1"/>
</dbReference>
<feature type="domain" description="HTH cro/C1-type" evidence="2">
    <location>
        <begin position="20"/>
        <end position="66"/>
    </location>
</feature>
<dbReference type="SMART" id="SM00530">
    <property type="entry name" value="HTH_XRE"/>
    <property type="match status" value="1"/>
</dbReference>
<proteinExistence type="predicted"/>
<dbReference type="Proteomes" id="UP000545606">
    <property type="component" value="Unassembled WGS sequence"/>
</dbReference>
<protein>
    <submittedName>
        <fullName evidence="3">HigA family addiction module antidote protein</fullName>
    </submittedName>
</protein>
<dbReference type="EMBL" id="JACERN010000042">
    <property type="protein sequence ID" value="MBA4710554.1"/>
    <property type="molecule type" value="Genomic_DNA"/>
</dbReference>
<dbReference type="SUPFAM" id="SSF47413">
    <property type="entry name" value="lambda repressor-like DNA-binding domains"/>
    <property type="match status" value="1"/>
</dbReference>
<dbReference type="GO" id="GO:0003677">
    <property type="term" value="F:DNA binding"/>
    <property type="evidence" value="ECO:0007669"/>
    <property type="project" value="UniProtKB-KW"/>
</dbReference>
<dbReference type="AlphaFoldDB" id="A0A838YII6"/>
<comment type="caution">
    <text evidence="3">The sequence shown here is derived from an EMBL/GenBank/DDBJ whole genome shotgun (WGS) entry which is preliminary data.</text>
</comment>
<dbReference type="Pfam" id="PF01381">
    <property type="entry name" value="HTH_3"/>
    <property type="match status" value="1"/>
</dbReference>
<gene>
    <name evidence="3" type="ORF">H2Z84_19440</name>
</gene>
<dbReference type="Gene3D" id="1.10.260.40">
    <property type="entry name" value="lambda repressor-like DNA-binding domains"/>
    <property type="match status" value="1"/>
</dbReference>